<dbReference type="PRINTS" id="PR00039">
    <property type="entry name" value="HTHLYSR"/>
</dbReference>
<evidence type="ECO:0000256" key="1">
    <source>
        <dbReference type="ARBA" id="ARBA00009437"/>
    </source>
</evidence>
<dbReference type="GO" id="GO:0003677">
    <property type="term" value="F:DNA binding"/>
    <property type="evidence" value="ECO:0007669"/>
    <property type="project" value="UniProtKB-KW"/>
</dbReference>
<dbReference type="Pfam" id="PF03466">
    <property type="entry name" value="LysR_substrate"/>
    <property type="match status" value="1"/>
</dbReference>
<keyword evidence="4" id="KW-0804">Transcription</keyword>
<reference evidence="6 7" key="1">
    <citation type="submission" date="2018-06" db="EMBL/GenBank/DDBJ databases">
        <title>Genomic Encyclopedia of Type Strains, Phase IV (KMG-IV): sequencing the most valuable type-strain genomes for metagenomic binning, comparative biology and taxonomic classification.</title>
        <authorList>
            <person name="Goeker M."/>
        </authorList>
    </citation>
    <scope>NUCLEOTIDE SEQUENCE [LARGE SCALE GENOMIC DNA]</scope>
    <source>
        <strain evidence="6 7">DSM 25532</strain>
    </source>
</reference>
<dbReference type="PANTHER" id="PTHR30346">
    <property type="entry name" value="TRANSCRIPTIONAL DUAL REGULATOR HCAR-RELATED"/>
    <property type="match status" value="1"/>
</dbReference>
<dbReference type="InterPro" id="IPR036390">
    <property type="entry name" value="WH_DNA-bd_sf"/>
</dbReference>
<comment type="caution">
    <text evidence="6">The sequence shown here is derived from an EMBL/GenBank/DDBJ whole genome shotgun (WGS) entry which is preliminary data.</text>
</comment>
<proteinExistence type="inferred from homology"/>
<gene>
    <name evidence="6" type="ORF">DES53_108145</name>
</gene>
<dbReference type="AlphaFoldDB" id="A0A366HG53"/>
<dbReference type="CDD" id="cd08414">
    <property type="entry name" value="PBP2_LTTR_aromatics_like"/>
    <property type="match status" value="1"/>
</dbReference>
<dbReference type="GO" id="GO:0003700">
    <property type="term" value="F:DNA-binding transcription factor activity"/>
    <property type="evidence" value="ECO:0007669"/>
    <property type="project" value="InterPro"/>
</dbReference>
<dbReference type="RefSeq" id="WP_113960308.1">
    <property type="nucleotide sequence ID" value="NZ_QNRR01000008.1"/>
</dbReference>
<dbReference type="PANTHER" id="PTHR30346:SF0">
    <property type="entry name" value="HCA OPERON TRANSCRIPTIONAL ACTIVATOR HCAR"/>
    <property type="match status" value="1"/>
</dbReference>
<comment type="similarity">
    <text evidence="1">Belongs to the LysR transcriptional regulatory family.</text>
</comment>
<evidence type="ECO:0000313" key="7">
    <source>
        <dbReference type="Proteomes" id="UP000253426"/>
    </source>
</evidence>
<feature type="domain" description="HTH lysR-type" evidence="5">
    <location>
        <begin position="1"/>
        <end position="58"/>
    </location>
</feature>
<dbReference type="Gene3D" id="3.40.190.10">
    <property type="entry name" value="Periplasmic binding protein-like II"/>
    <property type="match status" value="2"/>
</dbReference>
<accession>A0A366HG53</accession>
<dbReference type="Gene3D" id="1.10.10.10">
    <property type="entry name" value="Winged helix-like DNA-binding domain superfamily/Winged helix DNA-binding domain"/>
    <property type="match status" value="1"/>
</dbReference>
<organism evidence="6 7">
    <name type="scientific">Roseimicrobium gellanilyticum</name>
    <dbReference type="NCBI Taxonomy" id="748857"/>
    <lineage>
        <taxon>Bacteria</taxon>
        <taxon>Pseudomonadati</taxon>
        <taxon>Verrucomicrobiota</taxon>
        <taxon>Verrucomicrobiia</taxon>
        <taxon>Verrucomicrobiales</taxon>
        <taxon>Verrucomicrobiaceae</taxon>
        <taxon>Roseimicrobium</taxon>
    </lineage>
</organism>
<protein>
    <submittedName>
        <fullName evidence="6">LysR family transcriptional regulator</fullName>
    </submittedName>
</protein>
<evidence type="ECO:0000313" key="6">
    <source>
        <dbReference type="EMBL" id="RBP40438.1"/>
    </source>
</evidence>
<dbReference type="EMBL" id="QNRR01000008">
    <property type="protein sequence ID" value="RBP40438.1"/>
    <property type="molecule type" value="Genomic_DNA"/>
</dbReference>
<dbReference type="SUPFAM" id="SSF53850">
    <property type="entry name" value="Periplasmic binding protein-like II"/>
    <property type="match status" value="1"/>
</dbReference>
<name>A0A366HG53_9BACT</name>
<evidence type="ECO:0000259" key="5">
    <source>
        <dbReference type="PROSITE" id="PS50931"/>
    </source>
</evidence>
<dbReference type="InterPro" id="IPR036388">
    <property type="entry name" value="WH-like_DNA-bd_sf"/>
</dbReference>
<dbReference type="SUPFAM" id="SSF46785">
    <property type="entry name" value="Winged helix' DNA-binding domain"/>
    <property type="match status" value="1"/>
</dbReference>
<dbReference type="GO" id="GO:0032993">
    <property type="term" value="C:protein-DNA complex"/>
    <property type="evidence" value="ECO:0007669"/>
    <property type="project" value="TreeGrafter"/>
</dbReference>
<keyword evidence="3" id="KW-0238">DNA-binding</keyword>
<evidence type="ECO:0000256" key="2">
    <source>
        <dbReference type="ARBA" id="ARBA00023015"/>
    </source>
</evidence>
<dbReference type="Pfam" id="PF00126">
    <property type="entry name" value="HTH_1"/>
    <property type="match status" value="1"/>
</dbReference>
<dbReference type="InterPro" id="IPR000847">
    <property type="entry name" value="LysR_HTH_N"/>
</dbReference>
<evidence type="ECO:0000256" key="3">
    <source>
        <dbReference type="ARBA" id="ARBA00023125"/>
    </source>
</evidence>
<dbReference type="PROSITE" id="PS50931">
    <property type="entry name" value="HTH_LYSR"/>
    <property type="match status" value="1"/>
</dbReference>
<dbReference type="InterPro" id="IPR005119">
    <property type="entry name" value="LysR_subst-bd"/>
</dbReference>
<evidence type="ECO:0000256" key="4">
    <source>
        <dbReference type="ARBA" id="ARBA00023163"/>
    </source>
</evidence>
<dbReference type="FunFam" id="1.10.10.10:FF:000001">
    <property type="entry name" value="LysR family transcriptional regulator"/>
    <property type="match status" value="1"/>
</dbReference>
<keyword evidence="2" id="KW-0805">Transcription regulation</keyword>
<sequence length="293" mass="32540">MELRHLRYFTAVADTLNFHRAAEILHLAQPALSSQIKSLEDELGVQLFHRTTRSVSLTHAGRVFLAEARTVLASATQAENRARNAQHGLVGHLRVGVLAPAANAWLARILRGFHQTYPGVQLSLFDLTSPDQITRLRSGELDVGLLRPPVGYADFESMLVDESGQVLAMPAGHRLAKLKTLRWQDFDGEGLVMMDPRVQHGYYDTFLAACAKAGAAPRPVQYAHDIQIKMWLISAGFGIAPVTDTLRQVKRPGLVFRALPSTLPRVPTVLVWRKKDDSPVLANFRAAFKELQR</sequence>
<dbReference type="OrthoDB" id="108771at2"/>
<keyword evidence="7" id="KW-1185">Reference proteome</keyword>
<dbReference type="Proteomes" id="UP000253426">
    <property type="component" value="Unassembled WGS sequence"/>
</dbReference>